<dbReference type="PANTHER" id="PTHR30093">
    <property type="entry name" value="GENERAL SECRETION PATHWAY PROTEIN G"/>
    <property type="match status" value="1"/>
</dbReference>
<dbReference type="EMBL" id="CP036275">
    <property type="protein sequence ID" value="QDU36726.1"/>
    <property type="molecule type" value="Genomic_DNA"/>
</dbReference>
<dbReference type="NCBIfam" id="TIGR02532">
    <property type="entry name" value="IV_pilin_GFxxxE"/>
    <property type="match status" value="1"/>
</dbReference>
<sequence length="297" mass="31958">MVARRQGGFTLIELLVVIAIMAILVALLLPAVQQAREAARRSVCKNNMMQIAIALHNYDMAHECLPPGCVNPEGPISNQPVGYHHSWLNSLLPHLDETNLYQRINFDVSIYAPDNAEVRQYVVSSLLCPSDAGPALTSANQEGGVAALSSYAGVHHPLEHVIDSDNRGVLFLNSSISNEQIEDGTSYTVFAGEQLRSSEDLGWASGTRATLRNGGAPINLTGRQPPRGEEGTVVFDVEGGNEALDPEMRVGGFSSPHAGGAQFAIGDGSVRFLSENIEPEIYHSLLDRSDGKLIGEF</sequence>
<dbReference type="SUPFAM" id="SSF54523">
    <property type="entry name" value="Pili subunits"/>
    <property type="match status" value="1"/>
</dbReference>
<dbReference type="Gene3D" id="3.30.700.10">
    <property type="entry name" value="Glycoprotein, Type 4 Pilin"/>
    <property type="match status" value="1"/>
</dbReference>
<evidence type="ECO:0000256" key="1">
    <source>
        <dbReference type="SAM" id="Phobius"/>
    </source>
</evidence>
<dbReference type="InterPro" id="IPR027558">
    <property type="entry name" value="Pre_pil_HX9DG_C"/>
</dbReference>
<keyword evidence="1" id="KW-0472">Membrane</keyword>
<dbReference type="NCBIfam" id="TIGR04294">
    <property type="entry name" value="pre_pil_HX9DG"/>
    <property type="match status" value="1"/>
</dbReference>
<dbReference type="Proteomes" id="UP000320496">
    <property type="component" value="Chromosome"/>
</dbReference>
<keyword evidence="4" id="KW-1185">Reference proteome</keyword>
<keyword evidence="1" id="KW-1133">Transmembrane helix</keyword>
<dbReference type="AlphaFoldDB" id="A0A517Z2N1"/>
<protein>
    <submittedName>
        <fullName evidence="3">Type II secretion system protein G</fullName>
    </submittedName>
</protein>
<evidence type="ECO:0000313" key="3">
    <source>
        <dbReference type="EMBL" id="QDU36726.1"/>
    </source>
</evidence>
<organism evidence="3 4">
    <name type="scientific">Maioricimonas rarisocia</name>
    <dbReference type="NCBI Taxonomy" id="2528026"/>
    <lineage>
        <taxon>Bacteria</taxon>
        <taxon>Pseudomonadati</taxon>
        <taxon>Planctomycetota</taxon>
        <taxon>Planctomycetia</taxon>
        <taxon>Planctomycetales</taxon>
        <taxon>Planctomycetaceae</taxon>
        <taxon>Maioricimonas</taxon>
    </lineage>
</organism>
<keyword evidence="1" id="KW-0812">Transmembrane</keyword>
<dbReference type="KEGG" id="mri:Mal4_10220"/>
<dbReference type="InterPro" id="IPR045584">
    <property type="entry name" value="Pilin-like"/>
</dbReference>
<dbReference type="RefSeq" id="WP_145367360.1">
    <property type="nucleotide sequence ID" value="NZ_CP036275.1"/>
</dbReference>
<name>A0A517Z2N1_9PLAN</name>
<dbReference type="Pfam" id="PF07596">
    <property type="entry name" value="SBP_bac_10"/>
    <property type="match status" value="1"/>
</dbReference>
<proteinExistence type="predicted"/>
<dbReference type="OrthoDB" id="255848at2"/>
<gene>
    <name evidence="3" type="primary">xcpT_15</name>
    <name evidence="3" type="ORF">Mal4_10220</name>
</gene>
<dbReference type="PROSITE" id="PS00409">
    <property type="entry name" value="PROKAR_NTER_METHYL"/>
    <property type="match status" value="1"/>
</dbReference>
<dbReference type="InterPro" id="IPR012902">
    <property type="entry name" value="N_methyl_site"/>
</dbReference>
<evidence type="ECO:0000259" key="2">
    <source>
        <dbReference type="Pfam" id="PF07596"/>
    </source>
</evidence>
<reference evidence="3 4" key="1">
    <citation type="submission" date="2019-02" db="EMBL/GenBank/DDBJ databases">
        <title>Deep-cultivation of Planctomycetes and their phenomic and genomic characterization uncovers novel biology.</title>
        <authorList>
            <person name="Wiegand S."/>
            <person name="Jogler M."/>
            <person name="Boedeker C."/>
            <person name="Pinto D."/>
            <person name="Vollmers J."/>
            <person name="Rivas-Marin E."/>
            <person name="Kohn T."/>
            <person name="Peeters S.H."/>
            <person name="Heuer A."/>
            <person name="Rast P."/>
            <person name="Oberbeckmann S."/>
            <person name="Bunk B."/>
            <person name="Jeske O."/>
            <person name="Meyerdierks A."/>
            <person name="Storesund J.E."/>
            <person name="Kallscheuer N."/>
            <person name="Luecker S."/>
            <person name="Lage O.M."/>
            <person name="Pohl T."/>
            <person name="Merkel B.J."/>
            <person name="Hornburger P."/>
            <person name="Mueller R.-W."/>
            <person name="Bruemmer F."/>
            <person name="Labrenz M."/>
            <person name="Spormann A.M."/>
            <person name="Op den Camp H."/>
            <person name="Overmann J."/>
            <person name="Amann R."/>
            <person name="Jetten M.S.M."/>
            <person name="Mascher T."/>
            <person name="Medema M.H."/>
            <person name="Devos D.P."/>
            <person name="Kaster A.-K."/>
            <person name="Ovreas L."/>
            <person name="Rohde M."/>
            <person name="Galperin M.Y."/>
            <person name="Jogler C."/>
        </authorList>
    </citation>
    <scope>NUCLEOTIDE SEQUENCE [LARGE SCALE GENOMIC DNA]</scope>
    <source>
        <strain evidence="3 4">Mal4</strain>
    </source>
</reference>
<evidence type="ECO:0000313" key="4">
    <source>
        <dbReference type="Proteomes" id="UP000320496"/>
    </source>
</evidence>
<dbReference type="PANTHER" id="PTHR30093:SF2">
    <property type="entry name" value="TYPE II SECRETION SYSTEM PROTEIN H"/>
    <property type="match status" value="1"/>
</dbReference>
<dbReference type="InterPro" id="IPR011453">
    <property type="entry name" value="DUF1559"/>
</dbReference>
<feature type="domain" description="DUF1559" evidence="2">
    <location>
        <begin position="33"/>
        <end position="280"/>
    </location>
</feature>
<dbReference type="Pfam" id="PF07963">
    <property type="entry name" value="N_methyl"/>
    <property type="match status" value="1"/>
</dbReference>
<accession>A0A517Z2N1</accession>
<feature type="transmembrane region" description="Helical" evidence="1">
    <location>
        <begin position="12"/>
        <end position="32"/>
    </location>
</feature>